<evidence type="ECO:0000313" key="1">
    <source>
        <dbReference type="EMBL" id="SDZ96367.1"/>
    </source>
</evidence>
<gene>
    <name evidence="1" type="ORF">SAMN05443550_101555</name>
</gene>
<evidence type="ECO:0000313" key="2">
    <source>
        <dbReference type="Proteomes" id="UP000198850"/>
    </source>
</evidence>
<accession>A0A1H3XAF2</accession>
<keyword evidence="2" id="KW-1185">Reference proteome</keyword>
<name>A0A1H3XAF2_9SPHI</name>
<dbReference type="AlphaFoldDB" id="A0A1H3XAF2"/>
<sequence length="192" mass="22118">MIMKPSIKNYFNVPSLLMTSLEAIERFQSAHKLYLKTDDEESRNSMAQALQAVKLLQKDLSVPDESADKIRIAFLKQVIALEEKINTIHLDDLFPDLYRDSETPFRLLTDIIESFKITLLSKGESHPFIELSTSSNEWKDHGVIAFCRDVKNSLQDVKFKSLWDALQTYQKNKTQLSYTFEILSMTGNLGKH</sequence>
<protein>
    <submittedName>
        <fullName evidence="1">Uncharacterized protein</fullName>
    </submittedName>
</protein>
<organism evidence="1 2">
    <name type="scientific">Pedobacter hartonius</name>
    <dbReference type="NCBI Taxonomy" id="425514"/>
    <lineage>
        <taxon>Bacteria</taxon>
        <taxon>Pseudomonadati</taxon>
        <taxon>Bacteroidota</taxon>
        <taxon>Sphingobacteriia</taxon>
        <taxon>Sphingobacteriales</taxon>
        <taxon>Sphingobacteriaceae</taxon>
        <taxon>Pedobacter</taxon>
    </lineage>
</organism>
<dbReference type="Proteomes" id="UP000198850">
    <property type="component" value="Unassembled WGS sequence"/>
</dbReference>
<proteinExistence type="predicted"/>
<reference evidence="1 2" key="1">
    <citation type="submission" date="2016-10" db="EMBL/GenBank/DDBJ databases">
        <authorList>
            <person name="de Groot N.N."/>
        </authorList>
    </citation>
    <scope>NUCLEOTIDE SEQUENCE [LARGE SCALE GENOMIC DNA]</scope>
    <source>
        <strain evidence="1 2">DSM 19033</strain>
    </source>
</reference>
<dbReference type="EMBL" id="FNRA01000001">
    <property type="protein sequence ID" value="SDZ96367.1"/>
    <property type="molecule type" value="Genomic_DNA"/>
</dbReference>